<feature type="domain" description="N-acetyltransferase" evidence="1">
    <location>
        <begin position="1"/>
        <end position="164"/>
    </location>
</feature>
<organism evidence="2 3">
    <name type="scientific">Asticcacaulis endophyticus</name>
    <dbReference type="NCBI Taxonomy" id="1395890"/>
    <lineage>
        <taxon>Bacteria</taxon>
        <taxon>Pseudomonadati</taxon>
        <taxon>Pseudomonadota</taxon>
        <taxon>Alphaproteobacteria</taxon>
        <taxon>Caulobacterales</taxon>
        <taxon>Caulobacteraceae</taxon>
        <taxon>Asticcacaulis</taxon>
    </lineage>
</organism>
<proteinExistence type="predicted"/>
<comment type="caution">
    <text evidence="2">The sequence shown here is derived from an EMBL/GenBank/DDBJ whole genome shotgun (WGS) entry which is preliminary data.</text>
</comment>
<dbReference type="EMBL" id="BMZB01000001">
    <property type="protein sequence ID" value="GGZ22823.1"/>
    <property type="molecule type" value="Genomic_DNA"/>
</dbReference>
<reference evidence="2" key="1">
    <citation type="journal article" date="2014" name="Int. J. Syst. Evol. Microbiol.">
        <title>Complete genome sequence of Corynebacterium casei LMG S-19264T (=DSM 44701T), isolated from a smear-ripened cheese.</title>
        <authorList>
            <consortium name="US DOE Joint Genome Institute (JGI-PGF)"/>
            <person name="Walter F."/>
            <person name="Albersmeier A."/>
            <person name="Kalinowski J."/>
            <person name="Ruckert C."/>
        </authorList>
    </citation>
    <scope>NUCLEOTIDE SEQUENCE</scope>
    <source>
        <strain evidence="2">KCTC 32296</strain>
    </source>
</reference>
<dbReference type="PROSITE" id="PS51186">
    <property type="entry name" value="GNAT"/>
    <property type="match status" value="1"/>
</dbReference>
<protein>
    <submittedName>
        <fullName evidence="2">N-acetyltransferase</fullName>
    </submittedName>
</protein>
<dbReference type="CDD" id="cd04301">
    <property type="entry name" value="NAT_SF"/>
    <property type="match status" value="1"/>
</dbReference>
<dbReference type="PANTHER" id="PTHR43328">
    <property type="entry name" value="ACETYLTRANSFERASE-RELATED"/>
    <property type="match status" value="1"/>
</dbReference>
<gene>
    <name evidence="2" type="ORF">GCM10011273_04610</name>
</gene>
<dbReference type="InterPro" id="IPR016181">
    <property type="entry name" value="Acyl_CoA_acyltransferase"/>
</dbReference>
<name>A0A918UNL8_9CAUL</name>
<dbReference type="Proteomes" id="UP000662572">
    <property type="component" value="Unassembled WGS sequence"/>
</dbReference>
<evidence type="ECO:0000313" key="2">
    <source>
        <dbReference type="EMBL" id="GGZ22823.1"/>
    </source>
</evidence>
<dbReference type="SUPFAM" id="SSF55729">
    <property type="entry name" value="Acyl-CoA N-acyltransferases (Nat)"/>
    <property type="match status" value="1"/>
</dbReference>
<dbReference type="AlphaFoldDB" id="A0A918UNL8"/>
<evidence type="ECO:0000259" key="1">
    <source>
        <dbReference type="PROSITE" id="PS51186"/>
    </source>
</evidence>
<reference evidence="2" key="2">
    <citation type="submission" date="2020-09" db="EMBL/GenBank/DDBJ databases">
        <authorList>
            <person name="Sun Q."/>
            <person name="Kim S."/>
        </authorList>
    </citation>
    <scope>NUCLEOTIDE SEQUENCE</scope>
    <source>
        <strain evidence="2">KCTC 32296</strain>
    </source>
</reference>
<accession>A0A918UNL8</accession>
<dbReference type="Pfam" id="PF13302">
    <property type="entry name" value="Acetyltransf_3"/>
    <property type="match status" value="1"/>
</dbReference>
<dbReference type="PANTHER" id="PTHR43328:SF1">
    <property type="entry name" value="N-ACETYLTRANSFERASE DOMAIN-CONTAINING PROTEIN"/>
    <property type="match status" value="1"/>
</dbReference>
<evidence type="ECO:0000313" key="3">
    <source>
        <dbReference type="Proteomes" id="UP000662572"/>
    </source>
</evidence>
<dbReference type="Gene3D" id="3.40.630.30">
    <property type="match status" value="1"/>
</dbReference>
<dbReference type="InterPro" id="IPR000182">
    <property type="entry name" value="GNAT_dom"/>
</dbReference>
<keyword evidence="3" id="KW-1185">Reference proteome</keyword>
<sequence length="164" mass="18071">MLSPLTFSDVTALTQVFASAETARMTHDIPHPFALEDAFGFLSMAMTQHSRRFPKWGIRLGDRLIGVILFSETVGQDSFGPQMSLFIAHPYQNHGYGTEAVTAALGWLRTHGGAKIVHAAHFADNTASAQVLIRSGFLYTGRRTQETSLMRHGPHTALHLIKIL</sequence>
<dbReference type="RefSeq" id="WP_229807639.1">
    <property type="nucleotide sequence ID" value="NZ_BMZB01000001.1"/>
</dbReference>
<dbReference type="GO" id="GO:0016747">
    <property type="term" value="F:acyltransferase activity, transferring groups other than amino-acyl groups"/>
    <property type="evidence" value="ECO:0007669"/>
    <property type="project" value="InterPro"/>
</dbReference>